<protein>
    <submittedName>
        <fullName evidence="2">FRG domain-containing protein</fullName>
    </submittedName>
</protein>
<dbReference type="GeneID" id="69648662"/>
<proteinExistence type="predicted"/>
<reference evidence="2 3" key="1">
    <citation type="journal article" date="2018" name="Nature">
        <title>A major lineage of non-tailed dsDNA viruses as unrecognized killers of marine bacteria.</title>
        <authorList>
            <person name="Kauffman K.M."/>
            <person name="Hussain F.A."/>
            <person name="Yang J."/>
            <person name="Arevalo P."/>
            <person name="Brown J.M."/>
            <person name="Chang W.K."/>
            <person name="VanInsberghe D."/>
            <person name="Elsherbini J."/>
            <person name="Sharma R.S."/>
            <person name="Cutler M.B."/>
            <person name="Kelly L."/>
            <person name="Polz M.F."/>
        </authorList>
    </citation>
    <scope>NUCLEOTIDE SEQUENCE [LARGE SCALE GENOMIC DNA]</scope>
    <source>
        <strain evidence="2 3">10N.286.55.E1</strain>
    </source>
</reference>
<name>A0AA44VUV7_9VIBR</name>
<dbReference type="SMART" id="SM00901">
    <property type="entry name" value="FRG"/>
    <property type="match status" value="1"/>
</dbReference>
<accession>A0AA44VUV7</accession>
<keyword evidence="3" id="KW-1185">Reference proteome</keyword>
<dbReference type="RefSeq" id="WP_102291066.1">
    <property type="nucleotide sequence ID" value="NZ_JAAHTI010000001.1"/>
</dbReference>
<dbReference type="Proteomes" id="UP000239763">
    <property type="component" value="Unassembled WGS sequence"/>
</dbReference>
<organism evidence="2 3">
    <name type="scientific">Vibrio lentus</name>
    <dbReference type="NCBI Taxonomy" id="136468"/>
    <lineage>
        <taxon>Bacteria</taxon>
        <taxon>Pseudomonadati</taxon>
        <taxon>Pseudomonadota</taxon>
        <taxon>Gammaproteobacteria</taxon>
        <taxon>Vibrionales</taxon>
        <taxon>Vibrionaceae</taxon>
        <taxon>Vibrio</taxon>
    </lineage>
</organism>
<gene>
    <name evidence="2" type="ORF">BCV38_18395</name>
</gene>
<dbReference type="Pfam" id="PF08867">
    <property type="entry name" value="FRG"/>
    <property type="match status" value="1"/>
</dbReference>
<feature type="domain" description="FRG" evidence="1">
    <location>
        <begin position="29"/>
        <end position="135"/>
    </location>
</feature>
<dbReference type="EMBL" id="MCSB01000007">
    <property type="protein sequence ID" value="PME31112.1"/>
    <property type="molecule type" value="Genomic_DNA"/>
</dbReference>
<evidence type="ECO:0000313" key="3">
    <source>
        <dbReference type="Proteomes" id="UP000239763"/>
    </source>
</evidence>
<comment type="caution">
    <text evidence="2">The sequence shown here is derived from an EMBL/GenBank/DDBJ whole genome shotgun (WGS) entry which is preliminary data.</text>
</comment>
<evidence type="ECO:0000259" key="1">
    <source>
        <dbReference type="SMART" id="SM00901"/>
    </source>
</evidence>
<sequence length="240" mass="27254">MTIKTIECDDWTDFKSKIVDDLYDNGRFKKGKFLFRGQGGENWSLSPSFDRWYHGSLKNKVNTAKSLLNQFIKECELEDLTDEVRNSEILMLSLGQHHGLPTRLLDWSESPYVSAFFAFSSHIRATEKSGDKIAIWVIRTEDPIWNSEFGCEIVNVPSFGNERIKNQHGKFTYLRTPQSSIEEYVESYPNDGELIKYVIPAHNAVNALADLDSMGINFSRIYPGISGNAMSAQVRVLAGL</sequence>
<dbReference type="AlphaFoldDB" id="A0AA44VUV7"/>
<dbReference type="InterPro" id="IPR014966">
    <property type="entry name" value="FRG-dom"/>
</dbReference>
<evidence type="ECO:0000313" key="2">
    <source>
        <dbReference type="EMBL" id="PME31112.1"/>
    </source>
</evidence>